<evidence type="ECO:0000256" key="1">
    <source>
        <dbReference type="SAM" id="MobiDB-lite"/>
    </source>
</evidence>
<feature type="non-terminal residue" evidence="2">
    <location>
        <position position="324"/>
    </location>
</feature>
<protein>
    <submittedName>
        <fullName evidence="2">Uncharacterized protein</fullName>
    </submittedName>
</protein>
<evidence type="ECO:0000313" key="2">
    <source>
        <dbReference type="EMBL" id="SVC93252.1"/>
    </source>
</evidence>
<feature type="non-terminal residue" evidence="2">
    <location>
        <position position="1"/>
    </location>
</feature>
<dbReference type="AlphaFoldDB" id="A0A382R7U9"/>
<proteinExistence type="predicted"/>
<reference evidence="2" key="1">
    <citation type="submission" date="2018-05" db="EMBL/GenBank/DDBJ databases">
        <authorList>
            <person name="Lanie J.A."/>
            <person name="Ng W.-L."/>
            <person name="Kazmierczak K.M."/>
            <person name="Andrzejewski T.M."/>
            <person name="Davidsen T.M."/>
            <person name="Wayne K.J."/>
            <person name="Tettelin H."/>
            <person name="Glass J.I."/>
            <person name="Rusch D."/>
            <person name="Podicherti R."/>
            <person name="Tsui H.-C.T."/>
            <person name="Winkler M.E."/>
        </authorList>
    </citation>
    <scope>NUCLEOTIDE SEQUENCE</scope>
</reference>
<feature type="compositionally biased region" description="Basic and acidic residues" evidence="1">
    <location>
        <begin position="31"/>
        <end position="62"/>
    </location>
</feature>
<gene>
    <name evidence="2" type="ORF">METZ01_LOCUS346106</name>
</gene>
<sequence>IQKTTTYANAIKRPKDSSAYIAADALRNGAKSKEPTQKDKPVDAQMAGDRELDSDKKEDPKPKASQIYKDIKPGQLTKGGDSEIKQAGLQYGYKEIPNVFKPAPGNAGSMLNEIMSGEVANILEQNSNLTDNELIDSVLKQFGDTELFKQNKGSKPAAGISTKDIPEGQNRGLYSKVMVAVASGKRKHNKAKRDARQNEFKNPKMENYYGHSESFDVMVNDIKGKKVIGPDGTPIEFEEAEELIRSGGKGDNPSDTATLIFDSDSDRVIMTFHSDKDSTSAIVAQSSAKAEADANQANVDKLVDDGFLEQEQAEAVMGENKEMV</sequence>
<name>A0A382R7U9_9ZZZZ</name>
<accession>A0A382R7U9</accession>
<dbReference type="EMBL" id="UINC01119435">
    <property type="protein sequence ID" value="SVC93252.1"/>
    <property type="molecule type" value="Genomic_DNA"/>
</dbReference>
<feature type="region of interest" description="Disordered" evidence="1">
    <location>
        <begin position="23"/>
        <end position="83"/>
    </location>
</feature>
<organism evidence="2">
    <name type="scientific">marine metagenome</name>
    <dbReference type="NCBI Taxonomy" id="408172"/>
    <lineage>
        <taxon>unclassified sequences</taxon>
        <taxon>metagenomes</taxon>
        <taxon>ecological metagenomes</taxon>
    </lineage>
</organism>